<proteinExistence type="predicted"/>
<accession>A0A6H0XTH5</accession>
<evidence type="ECO:0000313" key="3">
    <source>
        <dbReference type="Proteomes" id="UP000503462"/>
    </source>
</evidence>
<protein>
    <submittedName>
        <fullName evidence="2">Uncharacterized protein</fullName>
    </submittedName>
</protein>
<dbReference type="AlphaFoldDB" id="A0A6H0XTH5"/>
<dbReference type="EMBL" id="CP051140">
    <property type="protein sequence ID" value="QIW97918.1"/>
    <property type="molecule type" value="Genomic_DNA"/>
</dbReference>
<dbReference type="Proteomes" id="UP000503462">
    <property type="component" value="Chromosome 2"/>
</dbReference>
<evidence type="ECO:0000256" key="1">
    <source>
        <dbReference type="SAM" id="MobiDB-lite"/>
    </source>
</evidence>
<feature type="region of interest" description="Disordered" evidence="1">
    <location>
        <begin position="460"/>
        <end position="526"/>
    </location>
</feature>
<gene>
    <name evidence="2" type="ORF">AMS68_003436</name>
</gene>
<sequence>MRYLDWDVLLFPDNNIEPERNHIPLKEFRTACYALDTELAPTGVLQSETLQTQPKATPLLNCYVPSLPRGSVFYLSIHCWSPASLQFPHIADTVPDVLKVWQVKVIIDGQCVTSEFLQIEGPWPHAIHLANAAGPCGHTQHLRFPAFNKTTATTRAWNAADSLGRIKVEIVAGVLKQHGDVKSFDVVEKIICFSFVHAPLEHLERCGLAWPSPVMFSNPMYTPTFLRGLPSIGGEHGHLTTHRSLEDSSPARLMPIPPPPTPCSSLASPFRTYSLDDFSCYDSSSRDSSYSFVRGGNPHQTLMQASRIPDLSSDLPDMARHTKGQLHVVNPAFTPKNTRADETKDMLPPPLPSPAFSTRLSLSSQRSLDQSLMSQFINRDMSRGSDISMHVDCNAFPLCTSEDQHGHVHHKSPPAPATVVRSKKSAKVADEDIKPAGSFMSDSSPLSDVPAMVGDELPSMSPFLQSPDASSTAKKRKGSTLHAVTGNGSPIKTTIKLARKKNKPSALEDDKENVSPAEDMAIDQNA</sequence>
<dbReference type="OrthoDB" id="5417628at2759"/>
<reference evidence="2 3" key="1">
    <citation type="journal article" date="2016" name="Sci. Rep.">
        <title>Peltaster fructicola genome reveals evolution from an invasive phytopathogen to an ectophytic parasite.</title>
        <authorList>
            <person name="Xu C."/>
            <person name="Chen H."/>
            <person name="Gleason M.L."/>
            <person name="Xu J.R."/>
            <person name="Liu H."/>
            <person name="Zhang R."/>
            <person name="Sun G."/>
        </authorList>
    </citation>
    <scope>NUCLEOTIDE SEQUENCE [LARGE SCALE GENOMIC DNA]</scope>
    <source>
        <strain evidence="2 3">LNHT1506</strain>
    </source>
</reference>
<organism evidence="2 3">
    <name type="scientific">Peltaster fructicola</name>
    <dbReference type="NCBI Taxonomy" id="286661"/>
    <lineage>
        <taxon>Eukaryota</taxon>
        <taxon>Fungi</taxon>
        <taxon>Dikarya</taxon>
        <taxon>Ascomycota</taxon>
        <taxon>Pezizomycotina</taxon>
        <taxon>Dothideomycetes</taxon>
        <taxon>Dothideomycetes incertae sedis</taxon>
        <taxon>Peltaster</taxon>
    </lineage>
</organism>
<feature type="region of interest" description="Disordered" evidence="1">
    <location>
        <begin position="404"/>
        <end position="428"/>
    </location>
</feature>
<keyword evidence="3" id="KW-1185">Reference proteome</keyword>
<name>A0A6H0XTH5_9PEZI</name>
<feature type="compositionally biased region" description="Polar residues" evidence="1">
    <location>
        <begin position="462"/>
        <end position="472"/>
    </location>
</feature>
<evidence type="ECO:0000313" key="2">
    <source>
        <dbReference type="EMBL" id="QIW97918.1"/>
    </source>
</evidence>